<evidence type="ECO:0000256" key="1">
    <source>
        <dbReference type="ARBA" id="ARBA00004613"/>
    </source>
</evidence>
<dbReference type="RefSeq" id="WP_147232844.1">
    <property type="nucleotide sequence ID" value="NZ_QOCE01000021.1"/>
</dbReference>
<dbReference type="InterPro" id="IPR001343">
    <property type="entry name" value="Hemolysn_Ca-bd"/>
</dbReference>
<dbReference type="Gene3D" id="2.150.10.10">
    <property type="entry name" value="Serralysin-like metalloprotease, C-terminal"/>
    <property type="match status" value="4"/>
</dbReference>
<keyword evidence="2" id="KW-0964">Secreted</keyword>
<dbReference type="Proteomes" id="UP000252706">
    <property type="component" value="Unassembled WGS sequence"/>
</dbReference>
<name>A0A366X4U7_9RHOB</name>
<proteinExistence type="predicted"/>
<comment type="caution">
    <text evidence="3">The sequence shown here is derived from an EMBL/GenBank/DDBJ whole genome shotgun (WGS) entry which is preliminary data.</text>
</comment>
<organism evidence="3 4">
    <name type="scientific">Phaeobacter gallaeciensis</name>
    <dbReference type="NCBI Taxonomy" id="60890"/>
    <lineage>
        <taxon>Bacteria</taxon>
        <taxon>Pseudomonadati</taxon>
        <taxon>Pseudomonadota</taxon>
        <taxon>Alphaproteobacteria</taxon>
        <taxon>Rhodobacterales</taxon>
        <taxon>Roseobacteraceae</taxon>
        <taxon>Phaeobacter</taxon>
    </lineage>
</organism>
<protein>
    <recommendedName>
        <fullName evidence="5">Calcium-binding protein</fullName>
    </recommendedName>
</protein>
<evidence type="ECO:0008006" key="5">
    <source>
        <dbReference type="Google" id="ProtNLM"/>
    </source>
</evidence>
<dbReference type="PRINTS" id="PR00313">
    <property type="entry name" value="CABNDNGRPT"/>
</dbReference>
<evidence type="ECO:0000313" key="4">
    <source>
        <dbReference type="Proteomes" id="UP000252706"/>
    </source>
</evidence>
<dbReference type="AlphaFoldDB" id="A0A366X4U7"/>
<dbReference type="InterPro" id="IPR018511">
    <property type="entry name" value="Hemolysin-typ_Ca-bd_CS"/>
</dbReference>
<dbReference type="SUPFAM" id="SSF51120">
    <property type="entry name" value="beta-Roll"/>
    <property type="match status" value="3"/>
</dbReference>
<sequence>MPTIISTNTTWTTGQTITLTDDVQIAAGVTLTVEAGATVQGNGHSITSFGTLSVTGTGEVSAYFDDVDFKFSSNYQTQGRMEIDNAVITGGSFLPPTGNGSYGSFELTNSKLTGLGYSYIWYPTSDSIISGNVFLNSGGLSVGTREVVQIHDNAFINSGATINGTATIVVWASYGEPVVVTGNSFLGDIPALEVTIDGAIAGTRNYFGTTDPATIDDAILDQNDDLSRPSVVDYGTPATGPNEAVTQAVIAAGGDVAAALSSRGIVLGTSSGDMLVGTSDADMVVGAGGNDTLDGGFGADTLLGGSGDDLITFSSVAVRYPSPTDIGLIDGGEGADVLDLSNVSPASVRIITDTDGSYAFGARVGNQKYAVTGIETVILGNDGSLIQTILSGSITIYAGGGDDDISITLRENDIQTVYGEDGDDYFDIGLGSRNSSAVLDGGAGVNTLETSFGFNVDLAEGTAAFSRSSSYYATYTLTNFDNLIAHANHGYLTSFYGNNGNNSFSVRDLFNDGSVGVFFDGRGGNDFLSGSAGNDTLIGGTGADVLSGGAGIDTASYATSTTGLTVSLDGTGNTGDALGDTFDSIENLNGSDYDDILVGNSLANALEGGKGNDTLIGGTGADDLNGGAGVDTASYAAALGRVNLDLRTRGTSGEAANDTFTSIENVLASNFNDYVYGDNGNNLIDGGAGDDRLRGHNGNDTLVG</sequence>
<dbReference type="PANTHER" id="PTHR38340">
    <property type="entry name" value="S-LAYER PROTEIN"/>
    <property type="match status" value="1"/>
</dbReference>
<feature type="non-terminal residue" evidence="3">
    <location>
        <position position="704"/>
    </location>
</feature>
<dbReference type="InterPro" id="IPR011049">
    <property type="entry name" value="Serralysin-like_metalloprot_C"/>
</dbReference>
<evidence type="ECO:0000313" key="3">
    <source>
        <dbReference type="EMBL" id="RBW57120.1"/>
    </source>
</evidence>
<dbReference type="GO" id="GO:0005576">
    <property type="term" value="C:extracellular region"/>
    <property type="evidence" value="ECO:0007669"/>
    <property type="project" value="UniProtKB-SubCell"/>
</dbReference>
<dbReference type="Pfam" id="PF00353">
    <property type="entry name" value="HemolysinCabind"/>
    <property type="match status" value="4"/>
</dbReference>
<dbReference type="EMBL" id="QOCE01000021">
    <property type="protein sequence ID" value="RBW57120.1"/>
    <property type="molecule type" value="Genomic_DNA"/>
</dbReference>
<dbReference type="InterPro" id="IPR050557">
    <property type="entry name" value="RTX_toxin/Mannuronan_C5-epim"/>
</dbReference>
<comment type="subcellular location">
    <subcellularLocation>
        <location evidence="1">Secreted</location>
    </subcellularLocation>
</comment>
<dbReference type="PANTHER" id="PTHR38340:SF1">
    <property type="entry name" value="S-LAYER PROTEIN"/>
    <property type="match status" value="1"/>
</dbReference>
<gene>
    <name evidence="3" type="ORF">DS909_08370</name>
</gene>
<dbReference type="PROSITE" id="PS00330">
    <property type="entry name" value="HEMOLYSIN_CALCIUM"/>
    <property type="match status" value="4"/>
</dbReference>
<dbReference type="OrthoDB" id="733404at2"/>
<reference evidence="3 4" key="1">
    <citation type="submission" date="2018-07" db="EMBL/GenBank/DDBJ databases">
        <title>Modular assembly of carbohydrate-degrading microbial communities in the ocean.</title>
        <authorList>
            <person name="Enke T.N."/>
            <person name="Datta M.S."/>
            <person name="Schwartzman J.A."/>
            <person name="Cermak N."/>
            <person name="Schmitz D.A."/>
            <person name="Barrere J."/>
            <person name="Cordero O.X."/>
        </authorList>
    </citation>
    <scope>NUCLEOTIDE SEQUENCE [LARGE SCALE GENOMIC DNA]</scope>
    <source>
        <strain evidence="3 4">C3M10</strain>
    </source>
</reference>
<evidence type="ECO:0000256" key="2">
    <source>
        <dbReference type="ARBA" id="ARBA00022525"/>
    </source>
</evidence>
<dbReference type="GO" id="GO:0005509">
    <property type="term" value="F:calcium ion binding"/>
    <property type="evidence" value="ECO:0007669"/>
    <property type="project" value="InterPro"/>
</dbReference>
<accession>A0A366X4U7</accession>